<sequence length="974" mass="108491">VHSLQPVALVTPSKLPQVNLLFLCRAKNPMLKTQSLMRVRPAIANELLQPHMLQLGTDDRTITVAGPREFTLTCDRVLSAGFTQQLVFNSIVQSMIDDSLLEDRVPVLFVCGPLHSGKSYTVEGSQSDSALAGILYNSISYLFANDASEVYVSSLGFGPMERIKNLLTPSEQPQDVTPLFNQRAYPSVTYPCCAYPLAQAADVVDLVRLSRRHAMRTEQTDWMHKMWVLDYQIQGQYGRLVTVELAIFPSPRGSDLLLQSLLVRVLTDIRHNRLESLPIREHRLLSCLRDSFHPQFGSITFLLCVSQVVRQEDLESNAALLYALFPYPKDSVPTNKSLGEMLNSKVNAQRASPQISQMVSSSLEMVNAHDSDALPAPGTTEYYSSVGQRYKDSCKNVSLNYVKEQLKASNRILQSIIDEGKSPHGALQPNNEQHYSTRNNPTHTLRDSLSVPAVTHTSITATPQILRHDRVLAPAPSSVNPNYQAPVESTSQHLDLRSSLGSETPAAVISSSEVIRERARGATLTGSLENRPLDPKLACAPALPDHDTSMFDDSLVPQTVAHHIRSSSAQVLRRTPMIDQQASRPVTPIRQHLPATPSSAIHLGKVVTGSGVAAQSINFDRDQQLERLRRREEDSTSRIHALELDISKKSSQLKQMEVLLKDALQQNESHIAKMESMGRLIEELRSRPQVTVQHLAPQEREEYEARIATLSNSVIQRDNEIHSLHQQADQLRGLLNQTTKFQAYADSLGITSEPSQQLLDGRIDAMLVDLATKDRQIGDLARENDELQQLLHKMRGDLADHERLLGDLGYYKGLVTEASNARGTLSAELEQLKAENEVFRLENQRLHDEIKRLREDWEQARAQASRAEEATGEIAHISQRYIELEKKYEDVLRDGQNVRAEVASKDATIESLSRQIGYLKGIEKTLTHISGAMTQVPMDATVRVPTASSTFNPGPQPCELDFINNNISGISGRD</sequence>
<evidence type="ECO:0000259" key="5">
    <source>
        <dbReference type="SMART" id="SM00129"/>
    </source>
</evidence>
<dbReference type="InterPro" id="IPR027640">
    <property type="entry name" value="Kinesin-like_fam"/>
</dbReference>
<evidence type="ECO:0000313" key="6">
    <source>
        <dbReference type="EMBL" id="ESU36801.1"/>
    </source>
</evidence>
<feature type="region of interest" description="Disordered" evidence="4">
    <location>
        <begin position="422"/>
        <end position="441"/>
    </location>
</feature>
<protein>
    <submittedName>
        <fullName evidence="6">Putative ATP-binding protein</fullName>
    </submittedName>
</protein>
<dbReference type="VEuPathDB" id="GiardiaDB:DHA2_16830"/>
<evidence type="ECO:0000256" key="1">
    <source>
        <dbReference type="ARBA" id="ARBA00023054"/>
    </source>
</evidence>
<feature type="coiled-coil region" evidence="3">
    <location>
        <begin position="625"/>
        <end position="673"/>
    </location>
</feature>
<dbReference type="VEuPathDB" id="GiardiaDB:GL50803_0016830"/>
<proteinExistence type="predicted"/>
<keyword evidence="6" id="KW-0067">ATP-binding</keyword>
<comment type="caution">
    <text evidence="6">The sequence shown here is derived from an EMBL/GenBank/DDBJ whole genome shotgun (WGS) entry which is preliminary data.</text>
</comment>
<keyword evidence="1 3" id="KW-0175">Coiled coil</keyword>
<dbReference type="GO" id="GO:0005524">
    <property type="term" value="F:ATP binding"/>
    <property type="evidence" value="ECO:0007669"/>
    <property type="project" value="UniProtKB-KW"/>
</dbReference>
<feature type="coiled-coil region" evidence="3">
    <location>
        <begin position="770"/>
        <end position="894"/>
    </location>
</feature>
<dbReference type="SUPFAM" id="SSF52540">
    <property type="entry name" value="P-loop containing nucleoside triphosphate hydrolases"/>
    <property type="match status" value="1"/>
</dbReference>
<keyword evidence="2" id="KW-0505">Motor protein</keyword>
<dbReference type="InterPro" id="IPR036961">
    <property type="entry name" value="Kinesin_motor_dom_sf"/>
</dbReference>
<dbReference type="AlphaFoldDB" id="V6TDA7"/>
<dbReference type="VEuPathDB" id="GiardiaDB:QR46_0974"/>
<reference evidence="7" key="1">
    <citation type="submission" date="2012-02" db="EMBL/GenBank/DDBJ databases">
        <title>Genome sequencing of Giardia lamblia Genotypes A2 and B isolates (DH and GS) and comparative analysis with the genomes of Genotypes A1 and E (WB and Pig).</title>
        <authorList>
            <person name="Adam R."/>
            <person name="Dahlstrom E."/>
            <person name="Martens C."/>
            <person name="Bruno D."/>
            <person name="Barbian K."/>
            <person name="Porcella S.F."/>
            <person name="Nash T."/>
        </authorList>
    </citation>
    <scope>NUCLEOTIDE SEQUENCE</scope>
    <source>
        <strain evidence="7">DH</strain>
    </source>
</reference>
<reference evidence="6 7" key="2">
    <citation type="journal article" date="2013" name="Genome Biol. Evol.">
        <title>Genome sequencing of Giardia lamblia genotypes A2 and B isolates (DH and GS) and comparative analysis with the genomes of genotypes A1 and E (WB and Pig).</title>
        <authorList>
            <person name="Adam R.D."/>
            <person name="Dahlstrom E.W."/>
            <person name="Martens C.A."/>
            <person name="Bruno D.P."/>
            <person name="Barbian K.D."/>
            <person name="Ricklefs S.M."/>
            <person name="Hernandez M.M."/>
            <person name="Narla N.P."/>
            <person name="Patel R.B."/>
            <person name="Porcella S.F."/>
            <person name="Nash T.E."/>
        </authorList>
    </citation>
    <scope>NUCLEOTIDE SEQUENCE [LARGE SCALE GENOMIC DNA]</scope>
    <source>
        <strain evidence="6 7">DH</strain>
    </source>
</reference>
<dbReference type="GO" id="GO:0008017">
    <property type="term" value="F:microtubule binding"/>
    <property type="evidence" value="ECO:0007669"/>
    <property type="project" value="InterPro"/>
</dbReference>
<feature type="non-terminal residue" evidence="6">
    <location>
        <position position="1"/>
    </location>
</feature>
<dbReference type="Gene3D" id="3.40.850.10">
    <property type="entry name" value="Kinesin motor domain"/>
    <property type="match status" value="1"/>
</dbReference>
<dbReference type="PANTHER" id="PTHR47968:SF75">
    <property type="entry name" value="CENTROMERE-ASSOCIATED PROTEIN E"/>
    <property type="match status" value="1"/>
</dbReference>
<dbReference type="Gene3D" id="1.20.5.1700">
    <property type="match status" value="1"/>
</dbReference>
<feature type="domain" description="Kinesin motor" evidence="5">
    <location>
        <begin position="30"/>
        <end position="341"/>
    </location>
</feature>
<evidence type="ECO:0000256" key="2">
    <source>
        <dbReference type="ARBA" id="ARBA00023175"/>
    </source>
</evidence>
<evidence type="ECO:0000256" key="3">
    <source>
        <dbReference type="SAM" id="Coils"/>
    </source>
</evidence>
<keyword evidence="6" id="KW-0547">Nucleotide-binding</keyword>
<evidence type="ECO:0000256" key="4">
    <source>
        <dbReference type="SAM" id="MobiDB-lite"/>
    </source>
</evidence>
<dbReference type="Proteomes" id="UP000018320">
    <property type="component" value="Unassembled WGS sequence"/>
</dbReference>
<name>V6TDA7_GIAIN</name>
<dbReference type="PANTHER" id="PTHR47968">
    <property type="entry name" value="CENTROMERE PROTEIN E"/>
    <property type="match status" value="1"/>
</dbReference>
<accession>V6TDA7</accession>
<feature type="compositionally biased region" description="Polar residues" evidence="4">
    <location>
        <begin position="428"/>
        <end position="441"/>
    </location>
</feature>
<dbReference type="InterPro" id="IPR001752">
    <property type="entry name" value="Kinesin_motor_dom"/>
</dbReference>
<dbReference type="GO" id="GO:0003777">
    <property type="term" value="F:microtubule motor activity"/>
    <property type="evidence" value="ECO:0007669"/>
    <property type="project" value="InterPro"/>
</dbReference>
<gene>
    <name evidence="6" type="ORF">DHA2_16830</name>
</gene>
<dbReference type="InterPro" id="IPR027417">
    <property type="entry name" value="P-loop_NTPase"/>
</dbReference>
<dbReference type="VEuPathDB" id="GiardiaDB:GL50581_1517"/>
<dbReference type="EMBL" id="AHGT01000039">
    <property type="protein sequence ID" value="ESU36801.1"/>
    <property type="molecule type" value="Genomic_DNA"/>
</dbReference>
<organism evidence="6 7">
    <name type="scientific">Giardia intestinalis</name>
    <name type="common">Giardia lamblia</name>
    <dbReference type="NCBI Taxonomy" id="5741"/>
    <lineage>
        <taxon>Eukaryota</taxon>
        <taxon>Metamonada</taxon>
        <taxon>Diplomonadida</taxon>
        <taxon>Hexamitidae</taxon>
        <taxon>Giardiinae</taxon>
        <taxon>Giardia</taxon>
    </lineage>
</organism>
<evidence type="ECO:0000313" key="7">
    <source>
        <dbReference type="Proteomes" id="UP000018320"/>
    </source>
</evidence>
<dbReference type="SMART" id="SM00129">
    <property type="entry name" value="KISc"/>
    <property type="match status" value="1"/>
</dbReference>
<dbReference type="GO" id="GO:0007018">
    <property type="term" value="P:microtubule-based movement"/>
    <property type="evidence" value="ECO:0007669"/>
    <property type="project" value="InterPro"/>
</dbReference>